<evidence type="ECO:0000256" key="1">
    <source>
        <dbReference type="ARBA" id="ARBA00023015"/>
    </source>
</evidence>
<dbReference type="Pfam" id="PF12802">
    <property type="entry name" value="MarR_2"/>
    <property type="match status" value="1"/>
</dbReference>
<organism evidence="4 5">
    <name type="scientific">Levilactobacillus suantsaii</name>
    <dbReference type="NCBI Taxonomy" id="2292255"/>
    <lineage>
        <taxon>Bacteria</taxon>
        <taxon>Bacillati</taxon>
        <taxon>Bacillota</taxon>
        <taxon>Bacilli</taxon>
        <taxon>Lactobacillales</taxon>
        <taxon>Lactobacillaceae</taxon>
        <taxon>Levilactobacillus</taxon>
    </lineage>
</organism>
<keyword evidence="5" id="KW-1185">Reference proteome</keyword>
<keyword evidence="3" id="KW-0804">Transcription</keyword>
<dbReference type="RefSeq" id="WP_129031722.1">
    <property type="nucleotide sequence ID" value="NZ_CP059603.1"/>
</dbReference>
<dbReference type="SMART" id="SM00347">
    <property type="entry name" value="HTH_MARR"/>
    <property type="match status" value="1"/>
</dbReference>
<protein>
    <submittedName>
        <fullName evidence="4">MarR family transcriptional regulator</fullName>
    </submittedName>
</protein>
<keyword evidence="2" id="KW-0238">DNA-binding</keyword>
<dbReference type="Gene3D" id="1.10.10.10">
    <property type="entry name" value="Winged helix-like DNA-binding domain superfamily/Winged helix DNA-binding domain"/>
    <property type="match status" value="1"/>
</dbReference>
<accession>A0A4Q0VJ11</accession>
<dbReference type="EMBL" id="QXIL01000004">
    <property type="protein sequence ID" value="RXI79481.1"/>
    <property type="molecule type" value="Genomic_DNA"/>
</dbReference>
<reference evidence="4 5" key="1">
    <citation type="submission" date="2018-08" db="EMBL/GenBank/DDBJ databases">
        <title>Lactobacillus suantsai sp. nov., isolated from traditional fermented suan-tsai in Taiwan.</title>
        <authorList>
            <person name="Huang C.-H."/>
        </authorList>
    </citation>
    <scope>NUCLEOTIDE SEQUENCE [LARGE SCALE GENOMIC DNA]</scope>
    <source>
        <strain evidence="4 5">BCRC 12945</strain>
    </source>
</reference>
<evidence type="ECO:0000256" key="2">
    <source>
        <dbReference type="ARBA" id="ARBA00023125"/>
    </source>
</evidence>
<dbReference type="InterPro" id="IPR036390">
    <property type="entry name" value="WH_DNA-bd_sf"/>
</dbReference>
<dbReference type="PANTHER" id="PTHR42756">
    <property type="entry name" value="TRANSCRIPTIONAL REGULATOR, MARR"/>
    <property type="match status" value="1"/>
</dbReference>
<dbReference type="SUPFAM" id="SSF46785">
    <property type="entry name" value="Winged helix' DNA-binding domain"/>
    <property type="match status" value="1"/>
</dbReference>
<dbReference type="OrthoDB" id="2288855at2"/>
<evidence type="ECO:0000256" key="3">
    <source>
        <dbReference type="ARBA" id="ARBA00023163"/>
    </source>
</evidence>
<proteinExistence type="predicted"/>
<gene>
    <name evidence="4" type="ORF">DXH47_03625</name>
</gene>
<dbReference type="InterPro" id="IPR036388">
    <property type="entry name" value="WH-like_DNA-bd_sf"/>
</dbReference>
<dbReference type="InterPro" id="IPR000835">
    <property type="entry name" value="HTH_MarR-typ"/>
</dbReference>
<dbReference type="Proteomes" id="UP000290602">
    <property type="component" value="Unassembled WGS sequence"/>
</dbReference>
<dbReference type="AlphaFoldDB" id="A0A4Q0VJ11"/>
<dbReference type="GO" id="GO:0003700">
    <property type="term" value="F:DNA-binding transcription factor activity"/>
    <property type="evidence" value="ECO:0007669"/>
    <property type="project" value="InterPro"/>
</dbReference>
<evidence type="ECO:0000313" key="4">
    <source>
        <dbReference type="EMBL" id="RXI79481.1"/>
    </source>
</evidence>
<name>A0A4Q0VJ11_9LACO</name>
<comment type="caution">
    <text evidence="4">The sequence shown here is derived from an EMBL/GenBank/DDBJ whole genome shotgun (WGS) entry which is preliminary data.</text>
</comment>
<sequence length="146" mass="15958">MKNIGYLAQDISILHRQFYKETKKQFETLGLNQTAACILLVIGDNSQLTQNQVARLLVIDKALITREVTKMAGLDYLTKTAGTGKSKLLTLTATGMTAVQTIQQIRIAWWEEKFAATGITATSPLVPAIEAVVEHVVAEKSDHSAS</sequence>
<dbReference type="GO" id="GO:0003677">
    <property type="term" value="F:DNA binding"/>
    <property type="evidence" value="ECO:0007669"/>
    <property type="project" value="UniProtKB-KW"/>
</dbReference>
<dbReference type="PANTHER" id="PTHR42756:SF1">
    <property type="entry name" value="TRANSCRIPTIONAL REPRESSOR OF EMRAB OPERON"/>
    <property type="match status" value="1"/>
</dbReference>
<keyword evidence="1" id="KW-0805">Transcription regulation</keyword>
<evidence type="ECO:0000313" key="5">
    <source>
        <dbReference type="Proteomes" id="UP000290602"/>
    </source>
</evidence>